<evidence type="ECO:0000256" key="1">
    <source>
        <dbReference type="SAM" id="Coils"/>
    </source>
</evidence>
<evidence type="ECO:0008006" key="4">
    <source>
        <dbReference type="Google" id="ProtNLM"/>
    </source>
</evidence>
<proteinExistence type="predicted"/>
<protein>
    <recommendedName>
        <fullName evidence="4">ATPase</fullName>
    </recommendedName>
</protein>
<organism evidence="2 3">
    <name type="scientific">candidate division KSB3 bacterium</name>
    <dbReference type="NCBI Taxonomy" id="2044937"/>
    <lineage>
        <taxon>Bacteria</taxon>
        <taxon>candidate division KSB3</taxon>
    </lineage>
</organism>
<reference evidence="2" key="1">
    <citation type="submission" date="2019-11" db="EMBL/GenBank/DDBJ databases">
        <title>Microbial mats filling the niche in hypersaline microbial mats.</title>
        <authorList>
            <person name="Wong H.L."/>
            <person name="Macleod F.I."/>
            <person name="White R.A. III"/>
            <person name="Burns B.P."/>
        </authorList>
    </citation>
    <scope>NUCLEOTIDE SEQUENCE</scope>
    <source>
        <strain evidence="2">Rbin_158</strain>
    </source>
</reference>
<accession>A0A9D5JU78</accession>
<dbReference type="EMBL" id="WJJP01000217">
    <property type="protein sequence ID" value="MBD3324324.1"/>
    <property type="molecule type" value="Genomic_DNA"/>
</dbReference>
<sequence length="130" mass="14906">MNRRGEPKTPMEEHTSFIPKVLQKEAELDARLQAAQAEAEQIVASARYEARRYVEEFEAQLPDLIRERFEAEMAHAEAEAQRLIAEGEKQADALKQQARARLDLAVREILHAVLPIPLDDQEKAHDHEDE</sequence>
<evidence type="ECO:0000313" key="2">
    <source>
        <dbReference type="EMBL" id="MBD3324324.1"/>
    </source>
</evidence>
<comment type="caution">
    <text evidence="2">The sequence shown here is derived from an EMBL/GenBank/DDBJ whole genome shotgun (WGS) entry which is preliminary data.</text>
</comment>
<feature type="coiled-coil region" evidence="1">
    <location>
        <begin position="66"/>
        <end position="97"/>
    </location>
</feature>
<dbReference type="Pfam" id="PF16999">
    <property type="entry name" value="V-ATPase_G_2"/>
    <property type="match status" value="1"/>
</dbReference>
<gene>
    <name evidence="2" type="ORF">GF339_07045</name>
</gene>
<evidence type="ECO:0000313" key="3">
    <source>
        <dbReference type="Proteomes" id="UP000649604"/>
    </source>
</evidence>
<dbReference type="Gene3D" id="1.20.5.2950">
    <property type="match status" value="1"/>
</dbReference>
<dbReference type="AlphaFoldDB" id="A0A9D5JU78"/>
<keyword evidence="1" id="KW-0175">Coiled coil</keyword>
<dbReference type="Proteomes" id="UP000649604">
    <property type="component" value="Unassembled WGS sequence"/>
</dbReference>
<name>A0A9D5JU78_9BACT</name>